<dbReference type="PROSITE" id="PS50109">
    <property type="entry name" value="HIS_KIN"/>
    <property type="match status" value="1"/>
</dbReference>
<dbReference type="InterPro" id="IPR003661">
    <property type="entry name" value="HisK_dim/P_dom"/>
</dbReference>
<gene>
    <name evidence="11" type="ORF">BCAMP_05024</name>
</gene>
<comment type="subcellular location">
    <subcellularLocation>
        <location evidence="2">Membrane</location>
    </subcellularLocation>
</comment>
<dbReference type="PANTHER" id="PTHR45453">
    <property type="entry name" value="PHOSPHATE REGULON SENSOR PROTEIN PHOR"/>
    <property type="match status" value="1"/>
</dbReference>
<dbReference type="Pfam" id="PF00512">
    <property type="entry name" value="HisKA"/>
    <property type="match status" value="1"/>
</dbReference>
<dbReference type="GO" id="GO:0005886">
    <property type="term" value="C:plasma membrane"/>
    <property type="evidence" value="ECO:0007669"/>
    <property type="project" value="TreeGrafter"/>
</dbReference>
<dbReference type="AlphaFoldDB" id="W7CM17"/>
<evidence type="ECO:0000256" key="3">
    <source>
        <dbReference type="ARBA" id="ARBA00012438"/>
    </source>
</evidence>
<evidence type="ECO:0000256" key="1">
    <source>
        <dbReference type="ARBA" id="ARBA00000085"/>
    </source>
</evidence>
<keyword evidence="8" id="KW-0067">ATP-binding</keyword>
<keyword evidence="6" id="KW-0547">Nucleotide-binding</keyword>
<evidence type="ECO:0000313" key="11">
    <source>
        <dbReference type="EMBL" id="EUJ40569.1"/>
    </source>
</evidence>
<dbReference type="SUPFAM" id="SSF55874">
    <property type="entry name" value="ATPase domain of HSP90 chaperone/DNA topoisomerase II/histidine kinase"/>
    <property type="match status" value="1"/>
</dbReference>
<keyword evidence="9" id="KW-0902">Two-component regulatory system</keyword>
<evidence type="ECO:0000259" key="10">
    <source>
        <dbReference type="PROSITE" id="PS50109"/>
    </source>
</evidence>
<dbReference type="Gene3D" id="3.30.565.10">
    <property type="entry name" value="Histidine kinase-like ATPase, C-terminal domain"/>
    <property type="match status" value="1"/>
</dbReference>
<dbReference type="PANTHER" id="PTHR45453:SF1">
    <property type="entry name" value="PHOSPHATE REGULON SENSOR PROTEIN PHOR"/>
    <property type="match status" value="1"/>
</dbReference>
<dbReference type="InterPro" id="IPR036097">
    <property type="entry name" value="HisK_dim/P_sf"/>
</dbReference>
<dbReference type="Gene3D" id="1.10.287.130">
    <property type="match status" value="1"/>
</dbReference>
<dbReference type="EC" id="2.7.13.3" evidence="3"/>
<evidence type="ECO:0000256" key="8">
    <source>
        <dbReference type="ARBA" id="ARBA00022840"/>
    </source>
</evidence>
<dbReference type="InterPro" id="IPR003594">
    <property type="entry name" value="HATPase_dom"/>
</dbReference>
<evidence type="ECO:0000313" key="12">
    <source>
        <dbReference type="Proteomes" id="UP000019243"/>
    </source>
</evidence>
<dbReference type="InterPro" id="IPR005467">
    <property type="entry name" value="His_kinase_dom"/>
</dbReference>
<keyword evidence="4" id="KW-0597">Phosphoprotein</keyword>
<dbReference type="Proteomes" id="UP000019243">
    <property type="component" value="Unassembled WGS sequence"/>
</dbReference>
<dbReference type="GO" id="GO:0016036">
    <property type="term" value="P:cellular response to phosphate starvation"/>
    <property type="evidence" value="ECO:0007669"/>
    <property type="project" value="TreeGrafter"/>
</dbReference>
<dbReference type="CDD" id="cd00082">
    <property type="entry name" value="HisKA"/>
    <property type="match status" value="1"/>
</dbReference>
<organism evidence="11 12">
    <name type="scientific">Brochothrix campestris FSL F6-1037</name>
    <dbReference type="NCBI Taxonomy" id="1265861"/>
    <lineage>
        <taxon>Bacteria</taxon>
        <taxon>Bacillati</taxon>
        <taxon>Bacillota</taxon>
        <taxon>Bacilli</taxon>
        <taxon>Bacillales</taxon>
        <taxon>Listeriaceae</taxon>
        <taxon>Brochothrix</taxon>
    </lineage>
</organism>
<evidence type="ECO:0000256" key="5">
    <source>
        <dbReference type="ARBA" id="ARBA00022679"/>
    </source>
</evidence>
<feature type="domain" description="Histidine kinase" evidence="10">
    <location>
        <begin position="28"/>
        <end position="233"/>
    </location>
</feature>
<name>W7CM17_9LIST</name>
<keyword evidence="12" id="KW-1185">Reference proteome</keyword>
<dbReference type="Pfam" id="PF02518">
    <property type="entry name" value="HATPase_c"/>
    <property type="match status" value="1"/>
</dbReference>
<dbReference type="InterPro" id="IPR050351">
    <property type="entry name" value="BphY/WalK/GraS-like"/>
</dbReference>
<dbReference type="InterPro" id="IPR036890">
    <property type="entry name" value="HATPase_C_sf"/>
</dbReference>
<evidence type="ECO:0000256" key="4">
    <source>
        <dbReference type="ARBA" id="ARBA00022553"/>
    </source>
</evidence>
<dbReference type="RefSeq" id="WP_035314038.1">
    <property type="nucleotide sequence ID" value="NZ_AODH01000017.1"/>
</dbReference>
<dbReference type="GO" id="GO:0000155">
    <property type="term" value="F:phosphorelay sensor kinase activity"/>
    <property type="evidence" value="ECO:0007669"/>
    <property type="project" value="InterPro"/>
</dbReference>
<reference evidence="11 12" key="1">
    <citation type="submission" date="2012-12" db="EMBL/GenBank/DDBJ databases">
        <title>Novel taxa of Listeriaceae from agricultural environments in the United States.</title>
        <authorList>
            <person name="den Bakker H.C."/>
            <person name="Allred A."/>
            <person name="Warchocki S."/>
            <person name="Wright E.M."/>
            <person name="Burrell A."/>
            <person name="Nightingale K.K."/>
            <person name="Kephart D."/>
            <person name="Wiedmann M."/>
        </authorList>
    </citation>
    <scope>NUCLEOTIDE SEQUENCE [LARGE SCALE GENOMIC DNA]</scope>
    <source>
        <strain evidence="11 12">FSL F6-1037</strain>
    </source>
</reference>
<dbReference type="EMBL" id="AODH01000017">
    <property type="protein sequence ID" value="EUJ40569.1"/>
    <property type="molecule type" value="Genomic_DNA"/>
</dbReference>
<dbReference type="GO" id="GO:0005524">
    <property type="term" value="F:ATP binding"/>
    <property type="evidence" value="ECO:0007669"/>
    <property type="project" value="UniProtKB-KW"/>
</dbReference>
<evidence type="ECO:0000256" key="9">
    <source>
        <dbReference type="ARBA" id="ARBA00023012"/>
    </source>
</evidence>
<dbReference type="GO" id="GO:0004721">
    <property type="term" value="F:phosphoprotein phosphatase activity"/>
    <property type="evidence" value="ECO:0007669"/>
    <property type="project" value="TreeGrafter"/>
</dbReference>
<accession>W7CM17</accession>
<comment type="caution">
    <text evidence="11">The sequence shown here is derived from an EMBL/GenBank/DDBJ whole genome shotgun (WGS) entry which is preliminary data.</text>
</comment>
<sequence>MEQSQRKIETEMQVVKSLEQSNLALLQGITHEMKTPLMSTKLLLNELQLDDANRTVIGQVNQQMTNLEKLIREILFVTQRKYLASNNMKSAVSRVLDRVITNYDVLLDDKQLTVERTIETEFYMKLDEKMLEKILSNLVSNAIHYTVERTAIKIYVLADRIIIANQFEDKGKINWNRIGEPFMAFGSERGTGLGIYIIKTILINTPYVFTIDHQANNYFTAEISLKSAPCDGK</sequence>
<dbReference type="SUPFAM" id="SSF47384">
    <property type="entry name" value="Homodimeric domain of signal transducing histidine kinase"/>
    <property type="match status" value="1"/>
</dbReference>
<dbReference type="OrthoDB" id="9762826at2"/>
<proteinExistence type="predicted"/>
<evidence type="ECO:0000256" key="7">
    <source>
        <dbReference type="ARBA" id="ARBA00022777"/>
    </source>
</evidence>
<comment type="catalytic activity">
    <reaction evidence="1">
        <text>ATP + protein L-histidine = ADP + protein N-phospho-L-histidine.</text>
        <dbReference type="EC" id="2.7.13.3"/>
    </reaction>
</comment>
<evidence type="ECO:0000256" key="6">
    <source>
        <dbReference type="ARBA" id="ARBA00022741"/>
    </source>
</evidence>
<dbReference type="STRING" id="1265861.BCAMP_05024"/>
<keyword evidence="5" id="KW-0808">Transferase</keyword>
<keyword evidence="7 11" id="KW-0418">Kinase</keyword>
<protein>
    <recommendedName>
        <fullName evidence="3">histidine kinase</fullName>
        <ecNumber evidence="3">2.7.13.3</ecNumber>
    </recommendedName>
</protein>
<evidence type="ECO:0000256" key="2">
    <source>
        <dbReference type="ARBA" id="ARBA00004370"/>
    </source>
</evidence>